<comment type="similarity">
    <text evidence="2">Belongs to the CD36 family.</text>
</comment>
<dbReference type="Pfam" id="PF01130">
    <property type="entry name" value="CD36"/>
    <property type="match status" value="1"/>
</dbReference>
<organism evidence="8 9">
    <name type="scientific">Bodo saltans</name>
    <name type="common">Flagellated protozoan</name>
    <dbReference type="NCBI Taxonomy" id="75058"/>
    <lineage>
        <taxon>Eukaryota</taxon>
        <taxon>Discoba</taxon>
        <taxon>Euglenozoa</taxon>
        <taxon>Kinetoplastea</taxon>
        <taxon>Metakinetoplastina</taxon>
        <taxon>Eubodonida</taxon>
        <taxon>Bodonidae</taxon>
        <taxon>Bodo</taxon>
    </lineage>
</organism>
<comment type="subcellular location">
    <subcellularLocation>
        <location evidence="1">Membrane</location>
    </subcellularLocation>
</comment>
<reference evidence="9" key="1">
    <citation type="submission" date="2015-09" db="EMBL/GenBank/DDBJ databases">
        <authorList>
            <consortium name="Pathogen Informatics"/>
        </authorList>
    </citation>
    <scope>NUCLEOTIDE SEQUENCE [LARGE SCALE GENOMIC DNA]</scope>
    <source>
        <strain evidence="9">Lake Konstanz</strain>
    </source>
</reference>
<accession>A0A0S4J221</accession>
<proteinExistence type="inferred from homology"/>
<dbReference type="InterPro" id="IPR002159">
    <property type="entry name" value="CD36_fam"/>
</dbReference>
<evidence type="ECO:0000256" key="6">
    <source>
        <dbReference type="ARBA" id="ARBA00023180"/>
    </source>
</evidence>
<evidence type="ECO:0000256" key="3">
    <source>
        <dbReference type="ARBA" id="ARBA00022692"/>
    </source>
</evidence>
<dbReference type="PRINTS" id="PR01609">
    <property type="entry name" value="CD36FAMILY"/>
</dbReference>
<dbReference type="OrthoDB" id="18585at2759"/>
<dbReference type="VEuPathDB" id="TriTrypDB:BSAL_82245"/>
<feature type="transmembrane region" description="Helical" evidence="7">
    <location>
        <begin position="41"/>
        <end position="64"/>
    </location>
</feature>
<evidence type="ECO:0000256" key="2">
    <source>
        <dbReference type="ARBA" id="ARBA00010532"/>
    </source>
</evidence>
<gene>
    <name evidence="8" type="ORF">BSAL_82245</name>
</gene>
<keyword evidence="9" id="KW-1185">Reference proteome</keyword>
<dbReference type="AlphaFoldDB" id="A0A0S4J221"/>
<dbReference type="GO" id="GO:0005737">
    <property type="term" value="C:cytoplasm"/>
    <property type="evidence" value="ECO:0007669"/>
    <property type="project" value="TreeGrafter"/>
</dbReference>
<dbReference type="GO" id="GO:0016020">
    <property type="term" value="C:membrane"/>
    <property type="evidence" value="ECO:0007669"/>
    <property type="project" value="UniProtKB-SubCell"/>
</dbReference>
<evidence type="ECO:0000313" key="9">
    <source>
        <dbReference type="Proteomes" id="UP000051952"/>
    </source>
</evidence>
<keyword evidence="5 7" id="KW-0472">Membrane</keyword>
<dbReference type="Proteomes" id="UP000051952">
    <property type="component" value="Unassembled WGS sequence"/>
</dbReference>
<evidence type="ECO:0000256" key="4">
    <source>
        <dbReference type="ARBA" id="ARBA00022989"/>
    </source>
</evidence>
<dbReference type="PANTHER" id="PTHR11923:SF51">
    <property type="entry name" value="LYSOSOME MEMBRANE PROTEIN 2"/>
    <property type="match status" value="1"/>
</dbReference>
<dbReference type="PANTHER" id="PTHR11923">
    <property type="entry name" value="SCAVENGER RECEPTOR CLASS B TYPE-1 SR-B1"/>
    <property type="match status" value="1"/>
</dbReference>
<keyword evidence="6" id="KW-0325">Glycoprotein</keyword>
<keyword evidence="4 7" id="KW-1133">Transmembrane helix</keyword>
<keyword evidence="3 7" id="KW-0812">Transmembrane</keyword>
<protein>
    <submittedName>
        <fullName evidence="8">GPI-anchored surface protein, putative</fullName>
    </submittedName>
</protein>
<name>A0A0S4J221_BODSA</name>
<sequence length="638" mass="71541">MPNLQEQSQDSAADKSAAIDTPLLDGVRSSTLDRSRRRAKFLLISGIVVLVLSSVMRGVFPLIVNDVVWKETSITSPDSPLYDAWVNPASVGVNIYRQYTFYNLTNPYEVVAGLPPNFVERGPYVYEEIRAKVPSSIQWFDNGTVGYTYTSTYQFVPEKSFDTFTGEQLSDVDDVLQLPNAPLIGLTHRLSLVPNDLGHISWFPITKQECCVLLDIMVNATVGPQGMFVHRSVHEVLWGYEDPIWASVHETLAYINYTASRIFRSEWNGTYTLPSPYSFRSGQMCPLWEHNDACNTTTNLYTLEGSGSDRDGPVGMGHLSQWAGQRSLWWWGEEMDTYTGGMEVRPQPERAVPDYDIEETDPLCHDVVGSDGLRFGPGVTESSSLKLFLDMLWRTMPLSYWKETTVKEIAAMAFSVNGPVLDNTTEINQRCYHMQKFGLFNFSKPLFGPAFAAKARLLDAKLDRTDVNYTLQRPVCSQFVTVNESSSGGSSNEVECDEWALSPRRNVLDYLEYYFQRESQPEAFREMFESRLNVHGLTGITLSGIAQGEALTELKPIKVDGCPGLFTNFVNISSTFIPLVNVQRSTEVSDTYAQRLRTALLWLNIAGIVLYVGIGLGIGMLMGGIFWLRSLKPSPVVM</sequence>
<evidence type="ECO:0000313" key="8">
    <source>
        <dbReference type="EMBL" id="CUG63027.1"/>
    </source>
</evidence>
<evidence type="ECO:0000256" key="5">
    <source>
        <dbReference type="ARBA" id="ARBA00023136"/>
    </source>
</evidence>
<evidence type="ECO:0000256" key="7">
    <source>
        <dbReference type="SAM" id="Phobius"/>
    </source>
</evidence>
<feature type="transmembrane region" description="Helical" evidence="7">
    <location>
        <begin position="599"/>
        <end position="628"/>
    </location>
</feature>
<dbReference type="EMBL" id="CYKH01000904">
    <property type="protein sequence ID" value="CUG63027.1"/>
    <property type="molecule type" value="Genomic_DNA"/>
</dbReference>
<dbReference type="GO" id="GO:0005044">
    <property type="term" value="F:scavenger receptor activity"/>
    <property type="evidence" value="ECO:0007669"/>
    <property type="project" value="TreeGrafter"/>
</dbReference>
<evidence type="ECO:0000256" key="1">
    <source>
        <dbReference type="ARBA" id="ARBA00004370"/>
    </source>
</evidence>